<dbReference type="EMBL" id="JAQQWP010000009">
    <property type="protein sequence ID" value="KAK8100951.1"/>
    <property type="molecule type" value="Genomic_DNA"/>
</dbReference>
<accession>A0AAW0QF01</accession>
<dbReference type="Proteomes" id="UP001392437">
    <property type="component" value="Unassembled WGS sequence"/>
</dbReference>
<evidence type="ECO:0000313" key="2">
    <source>
        <dbReference type="EMBL" id="KAK8100951.1"/>
    </source>
</evidence>
<name>A0AAW0QF01_9PEZI</name>
<evidence type="ECO:0000256" key="1">
    <source>
        <dbReference type="SAM" id="Coils"/>
    </source>
</evidence>
<organism evidence="2 3">
    <name type="scientific">Apiospora kogelbergensis</name>
    <dbReference type="NCBI Taxonomy" id="1337665"/>
    <lineage>
        <taxon>Eukaryota</taxon>
        <taxon>Fungi</taxon>
        <taxon>Dikarya</taxon>
        <taxon>Ascomycota</taxon>
        <taxon>Pezizomycotina</taxon>
        <taxon>Sordariomycetes</taxon>
        <taxon>Xylariomycetidae</taxon>
        <taxon>Amphisphaeriales</taxon>
        <taxon>Apiosporaceae</taxon>
        <taxon>Apiospora</taxon>
    </lineage>
</organism>
<comment type="caution">
    <text evidence="2">The sequence shown here is derived from an EMBL/GenBank/DDBJ whole genome shotgun (WGS) entry which is preliminary data.</text>
</comment>
<keyword evidence="1" id="KW-0175">Coiled coil</keyword>
<dbReference type="AlphaFoldDB" id="A0AAW0QF01"/>
<proteinExistence type="predicted"/>
<protein>
    <submittedName>
        <fullName evidence="2">Uncharacterized protein</fullName>
    </submittedName>
</protein>
<sequence length="224" mass="26302">MCIKNYVGYGCGHRDPEGTVLKTTYCRQSFRYGPGTPCDVFTYRVHVHVDQRRPRDSEFCPACRVIRSELRQEWTRVYMRWSREGLVSMQDRLDTHTRIENNFRYVELKAKEAVLSQGGNHPMQGLYRERQDAILRPIEQQAQRLRTAHMEWKVKTMMAKQDGKVSRVFLDVLCIKRKAYINITRPVPRSVDTLLARQAELLDELKQKEEKADAAKEEKNLSPN</sequence>
<keyword evidence="3" id="KW-1185">Reference proteome</keyword>
<reference evidence="2 3" key="1">
    <citation type="submission" date="2023-01" db="EMBL/GenBank/DDBJ databases">
        <title>Analysis of 21 Apiospora genomes using comparative genomics revels a genus with tremendous synthesis potential of carbohydrate active enzymes and secondary metabolites.</title>
        <authorList>
            <person name="Sorensen T."/>
        </authorList>
    </citation>
    <scope>NUCLEOTIDE SEQUENCE [LARGE SCALE GENOMIC DNA]</scope>
    <source>
        <strain evidence="2 3">CBS 117206</strain>
    </source>
</reference>
<feature type="coiled-coil region" evidence="1">
    <location>
        <begin position="191"/>
        <end position="222"/>
    </location>
</feature>
<gene>
    <name evidence="2" type="ORF">PG999_011325</name>
</gene>
<evidence type="ECO:0000313" key="3">
    <source>
        <dbReference type="Proteomes" id="UP001392437"/>
    </source>
</evidence>